<organism evidence="1">
    <name type="scientific">Arundo donax</name>
    <name type="common">Giant reed</name>
    <name type="synonym">Donax arundinaceus</name>
    <dbReference type="NCBI Taxonomy" id="35708"/>
    <lineage>
        <taxon>Eukaryota</taxon>
        <taxon>Viridiplantae</taxon>
        <taxon>Streptophyta</taxon>
        <taxon>Embryophyta</taxon>
        <taxon>Tracheophyta</taxon>
        <taxon>Spermatophyta</taxon>
        <taxon>Magnoliopsida</taxon>
        <taxon>Liliopsida</taxon>
        <taxon>Poales</taxon>
        <taxon>Poaceae</taxon>
        <taxon>PACMAD clade</taxon>
        <taxon>Arundinoideae</taxon>
        <taxon>Arundineae</taxon>
        <taxon>Arundo</taxon>
    </lineage>
</organism>
<reference evidence="1" key="1">
    <citation type="submission" date="2014-09" db="EMBL/GenBank/DDBJ databases">
        <authorList>
            <person name="Magalhaes I.L.F."/>
            <person name="Oliveira U."/>
            <person name="Santos F.R."/>
            <person name="Vidigal T.H.D.A."/>
            <person name="Brescovit A.D."/>
            <person name="Santos A.J."/>
        </authorList>
    </citation>
    <scope>NUCLEOTIDE SEQUENCE</scope>
    <source>
        <tissue evidence="1">Shoot tissue taken approximately 20 cm above the soil surface</tissue>
    </source>
</reference>
<name>A0A0A9H3W9_ARUDO</name>
<proteinExistence type="predicted"/>
<sequence length="40" mass="4582">MLMYLQFLPFKTPMLCFVLCLKNPSSYSDTIMCSRNGLSS</sequence>
<dbReference type="AlphaFoldDB" id="A0A0A9H3W9"/>
<dbReference type="EMBL" id="GBRH01165986">
    <property type="protein sequence ID" value="JAE31910.1"/>
    <property type="molecule type" value="Transcribed_RNA"/>
</dbReference>
<accession>A0A0A9H3W9</accession>
<evidence type="ECO:0000313" key="1">
    <source>
        <dbReference type="EMBL" id="JAE31910.1"/>
    </source>
</evidence>
<reference evidence="1" key="2">
    <citation type="journal article" date="2015" name="Data Brief">
        <title>Shoot transcriptome of the giant reed, Arundo donax.</title>
        <authorList>
            <person name="Barrero R.A."/>
            <person name="Guerrero F.D."/>
            <person name="Moolhuijzen P."/>
            <person name="Goolsby J.A."/>
            <person name="Tidwell J."/>
            <person name="Bellgard S.E."/>
            <person name="Bellgard M.I."/>
        </authorList>
    </citation>
    <scope>NUCLEOTIDE SEQUENCE</scope>
    <source>
        <tissue evidence="1">Shoot tissue taken approximately 20 cm above the soil surface</tissue>
    </source>
</reference>
<protein>
    <submittedName>
        <fullName evidence="1">Uncharacterized protein</fullName>
    </submittedName>
</protein>